<dbReference type="SMART" id="SM00387">
    <property type="entry name" value="HATPase_c"/>
    <property type="match status" value="1"/>
</dbReference>
<dbReference type="Pfam" id="PF00072">
    <property type="entry name" value="Response_reg"/>
    <property type="match status" value="1"/>
</dbReference>
<dbReference type="InterPro" id="IPR005467">
    <property type="entry name" value="His_kinase_dom"/>
</dbReference>
<dbReference type="RefSeq" id="WP_011220301.1">
    <property type="nucleotide sequence ID" value="NC_006371.1"/>
</dbReference>
<dbReference type="EC" id="2.7.13.3" evidence="2"/>
<proteinExistence type="predicted"/>
<feature type="modified residue" description="4-aspartylphosphate" evidence="4">
    <location>
        <position position="895"/>
    </location>
</feature>
<comment type="catalytic activity">
    <reaction evidence="1">
        <text>ATP + protein L-histidine = ADP + protein N-phospho-L-histidine.</text>
        <dbReference type="EC" id="2.7.13.3"/>
    </reaction>
</comment>
<feature type="transmembrane region" description="Helical" evidence="5">
    <location>
        <begin position="119"/>
        <end position="138"/>
    </location>
</feature>
<organism evidence="8 9">
    <name type="scientific">Photobacterium profundum (strain SS9)</name>
    <dbReference type="NCBI Taxonomy" id="298386"/>
    <lineage>
        <taxon>Bacteria</taxon>
        <taxon>Pseudomonadati</taxon>
        <taxon>Pseudomonadota</taxon>
        <taxon>Gammaproteobacteria</taxon>
        <taxon>Vibrionales</taxon>
        <taxon>Vibrionaceae</taxon>
        <taxon>Photobacterium</taxon>
    </lineage>
</organism>
<accession>Q6LLC5</accession>
<feature type="transmembrane region" description="Helical" evidence="5">
    <location>
        <begin position="254"/>
        <end position="277"/>
    </location>
</feature>
<feature type="transmembrane region" description="Helical" evidence="5">
    <location>
        <begin position="283"/>
        <end position="303"/>
    </location>
</feature>
<feature type="transmembrane region" description="Helical" evidence="5">
    <location>
        <begin position="192"/>
        <end position="217"/>
    </location>
</feature>
<dbReference type="HOGENOM" id="CLU_344821_0_0_6"/>
<evidence type="ECO:0000256" key="1">
    <source>
        <dbReference type="ARBA" id="ARBA00000085"/>
    </source>
</evidence>
<dbReference type="PANTHER" id="PTHR43547:SF2">
    <property type="entry name" value="HYBRID SIGNAL TRANSDUCTION HISTIDINE KINASE C"/>
    <property type="match status" value="1"/>
</dbReference>
<keyword evidence="5" id="KW-0472">Membrane</keyword>
<dbReference type="Gene3D" id="3.30.565.10">
    <property type="entry name" value="Histidine kinase-like ATPase, C-terminal domain"/>
    <property type="match status" value="1"/>
</dbReference>
<dbReference type="SUPFAM" id="SSF55874">
    <property type="entry name" value="ATPase domain of HSP90 chaperone/DNA topoisomerase II/histidine kinase"/>
    <property type="match status" value="1"/>
</dbReference>
<dbReference type="eggNOG" id="COG0784">
    <property type="taxonomic scope" value="Bacteria"/>
</dbReference>
<dbReference type="PROSITE" id="PS50109">
    <property type="entry name" value="HIS_KIN"/>
    <property type="match status" value="1"/>
</dbReference>
<evidence type="ECO:0000256" key="4">
    <source>
        <dbReference type="PROSITE-ProRule" id="PRU00169"/>
    </source>
</evidence>
<dbReference type="KEGG" id="ppr:PBPRB0208"/>
<evidence type="ECO:0000259" key="7">
    <source>
        <dbReference type="PROSITE" id="PS50110"/>
    </source>
</evidence>
<feature type="transmembrane region" description="Helical" evidence="5">
    <location>
        <begin position="47"/>
        <end position="67"/>
    </location>
</feature>
<dbReference type="PROSITE" id="PS50110">
    <property type="entry name" value="RESPONSE_REGULATORY"/>
    <property type="match status" value="1"/>
</dbReference>
<feature type="transmembrane region" description="Helical" evidence="5">
    <location>
        <begin position="12"/>
        <end position="35"/>
    </location>
</feature>
<sequence length="960" mass="108385">MHDFIQSTLANMVAIFLVAIALVVVIWATYFARILAKHLPGSSRQVYFPYTLYSVFISAWILSNAYFQSDLLVYFGADTAIIMALLANIFSGLAFAYAFLFSCRLVSERTSFQLKTWQWILFSLTCIIILVTNCVPGLNVKSVDIEGIGSFVIHFGPTIGVFFGNLLLLLILTLGNFILSSRSQLKLKQIKANYMIFGMMAFIISTFFAHFLIPIFLNDFSKAWLPPALSIIEVIIVGYALLHHRFYSIRYIGLITLSFVINAAIYIIPIASVGFVGTQDSTLLLVIWTLITGICWYKSLAIIRRSVNRLLYKEKGDPVENICNLIGEFSYSTDQAVIKLNQVLNAKSGRIQKVSGNTENNIFVSYFHGNRSVLIKEEIEYQLKHEKPEGTKELSNVTREMVNMGVSLVLPITNERNEVTQLYMVSKEKENVLFSSEEIMGLQLLFDKANCFIVTEDKIRKSQVLVGTIAHEIRNPLTKIKYHFERIDADMFGIENTSLSPFASKEMKKIYQELSEGQKAVQLGSRFIDAILDELRGESIGTTLFDNYSVAKLTHQALNDFCFNSEEHKLRINIDTQSDFFFHGSDTLYSFVLFNLIKNAVYYFDTYPNSQIRIYFQKERNYNKVHVVDTGPGISPDHQKHILEEFYTNGKVQGNGLGLSYCKRVIESFGGTITCQSELGEYTEFILSFPSIDEKIHSEMSKEKIKSYLTGMSGLVLGSVEVGNWLSSEFKSLGVELCTAPDVKTGLHHLSQQAVDFIIMDHMLLNREMGSIKMLRAGTHGHQAQTTPMFLYGYTENSEHLNSIELSPFFQGQIDGINDHQAFLHSLESLIDNDLFAKLGSLIGKTVLVVDDMQVNRMLVQAYLASEGITVVQASSGDEAIEKVKKEPFNLVLMDIQMPGMSGIEATHQIRHLFDAIPIVALSGEYNEEITRAISETMNDHLVKPINKQQLLQTLTKWMT</sequence>
<dbReference type="SMART" id="SM00448">
    <property type="entry name" value="REC"/>
    <property type="match status" value="1"/>
</dbReference>
<feature type="transmembrane region" description="Helical" evidence="5">
    <location>
        <begin position="158"/>
        <end position="180"/>
    </location>
</feature>
<feature type="domain" description="Response regulatory" evidence="7">
    <location>
        <begin position="846"/>
        <end position="959"/>
    </location>
</feature>
<dbReference type="Pfam" id="PF02518">
    <property type="entry name" value="HATPase_c"/>
    <property type="match status" value="1"/>
</dbReference>
<feature type="domain" description="Histidine kinase" evidence="6">
    <location>
        <begin position="468"/>
        <end position="693"/>
    </location>
</feature>
<gene>
    <name evidence="8" type="ordered locus">PBPRB0208</name>
</gene>
<dbReference type="GO" id="GO:0000155">
    <property type="term" value="F:phosphorelay sensor kinase activity"/>
    <property type="evidence" value="ECO:0007669"/>
    <property type="project" value="TreeGrafter"/>
</dbReference>
<keyword evidence="5" id="KW-0812">Transmembrane</keyword>
<dbReference type="InterPro" id="IPR001789">
    <property type="entry name" value="Sig_transdc_resp-reg_receiver"/>
</dbReference>
<dbReference type="STRING" id="298386.PBPRB0208"/>
<dbReference type="CDD" id="cd17546">
    <property type="entry name" value="REC_hyHK_CKI1_RcsC-like"/>
    <property type="match status" value="1"/>
</dbReference>
<feature type="transmembrane region" description="Helical" evidence="5">
    <location>
        <begin position="223"/>
        <end position="242"/>
    </location>
</feature>
<dbReference type="SUPFAM" id="SSF52172">
    <property type="entry name" value="CheY-like"/>
    <property type="match status" value="1"/>
</dbReference>
<dbReference type="AlphaFoldDB" id="Q6LLC5"/>
<reference evidence="9" key="1">
    <citation type="journal article" date="2005" name="Science">
        <title>Life at depth: Photobacterium profundum genome sequence and expression analysis.</title>
        <authorList>
            <person name="Vezzi A."/>
            <person name="Campanaro S."/>
            <person name="D'Angelo M."/>
            <person name="Simonato F."/>
            <person name="Vitulo N."/>
            <person name="Lauro F.M."/>
            <person name="Cestaro A."/>
            <person name="Malacrida G."/>
            <person name="Simionati B."/>
            <person name="Cannata N."/>
            <person name="Romualdi C."/>
            <person name="Bartlett D.H."/>
            <person name="Valle G."/>
        </authorList>
    </citation>
    <scope>NUCLEOTIDE SEQUENCE [LARGE SCALE GENOMIC DNA]</scope>
    <source>
        <strain evidence="9">ATCC BAA-1253 / SS9</strain>
    </source>
</reference>
<evidence type="ECO:0000313" key="8">
    <source>
        <dbReference type="EMBL" id="CAG22081.1"/>
    </source>
</evidence>
<keyword evidence="3 4" id="KW-0597">Phosphoprotein</keyword>
<feature type="transmembrane region" description="Helical" evidence="5">
    <location>
        <begin position="79"/>
        <end position="107"/>
    </location>
</feature>
<keyword evidence="9" id="KW-1185">Reference proteome</keyword>
<evidence type="ECO:0000256" key="3">
    <source>
        <dbReference type="ARBA" id="ARBA00022553"/>
    </source>
</evidence>
<name>Q6LLC5_PHOPR</name>
<evidence type="ECO:0000259" key="6">
    <source>
        <dbReference type="PROSITE" id="PS50109"/>
    </source>
</evidence>
<dbReference type="InterPro" id="IPR036890">
    <property type="entry name" value="HATPase_C_sf"/>
</dbReference>
<dbReference type="Proteomes" id="UP000000593">
    <property type="component" value="Chromosome 2"/>
</dbReference>
<dbReference type="InterPro" id="IPR004358">
    <property type="entry name" value="Sig_transdc_His_kin-like_C"/>
</dbReference>
<dbReference type="eggNOG" id="COG2205">
    <property type="taxonomic scope" value="Bacteria"/>
</dbReference>
<dbReference type="InterPro" id="IPR003594">
    <property type="entry name" value="HATPase_dom"/>
</dbReference>
<dbReference type="Gene3D" id="3.40.50.2300">
    <property type="match status" value="1"/>
</dbReference>
<evidence type="ECO:0000256" key="2">
    <source>
        <dbReference type="ARBA" id="ARBA00012438"/>
    </source>
</evidence>
<protein>
    <recommendedName>
        <fullName evidence="2">histidine kinase</fullName>
        <ecNumber evidence="2">2.7.13.3</ecNumber>
    </recommendedName>
</protein>
<keyword evidence="5" id="KW-1133">Transmembrane helix</keyword>
<evidence type="ECO:0000313" key="9">
    <source>
        <dbReference type="Proteomes" id="UP000000593"/>
    </source>
</evidence>
<dbReference type="PRINTS" id="PR00344">
    <property type="entry name" value="BCTRLSENSOR"/>
</dbReference>
<dbReference type="InterPro" id="IPR011006">
    <property type="entry name" value="CheY-like_superfamily"/>
</dbReference>
<dbReference type="EMBL" id="CR378675">
    <property type="protein sequence ID" value="CAG22081.1"/>
    <property type="molecule type" value="Genomic_DNA"/>
</dbReference>
<evidence type="ECO:0000256" key="5">
    <source>
        <dbReference type="SAM" id="Phobius"/>
    </source>
</evidence>
<dbReference type="PANTHER" id="PTHR43547">
    <property type="entry name" value="TWO-COMPONENT HISTIDINE KINASE"/>
    <property type="match status" value="1"/>
</dbReference>